<dbReference type="AlphaFoldDB" id="A0A0U1NSM2"/>
<dbReference type="STRING" id="1499688.BN000_00956"/>
<dbReference type="SUPFAM" id="SSF82171">
    <property type="entry name" value="DPP6 N-terminal domain-like"/>
    <property type="match status" value="1"/>
</dbReference>
<accession>A0A0U1NSM2</accession>
<name>A0A0U1NSM2_9BACI</name>
<dbReference type="OrthoDB" id="2677678at2"/>
<reference evidence="2" key="1">
    <citation type="submission" date="2015-05" db="EMBL/GenBank/DDBJ databases">
        <authorList>
            <person name="Urmite Genomes"/>
        </authorList>
    </citation>
    <scope>NUCLEOTIDE SEQUENCE [LARGE SCALE GENOMIC DNA]</scope>
    <source>
        <strain evidence="2">LF1</strain>
    </source>
</reference>
<dbReference type="EMBL" id="CVRB01000001">
    <property type="protein sequence ID" value="CRK81061.1"/>
    <property type="molecule type" value="Genomic_DNA"/>
</dbReference>
<evidence type="ECO:0000313" key="2">
    <source>
        <dbReference type="Proteomes" id="UP000199087"/>
    </source>
</evidence>
<dbReference type="Gene3D" id="2.130.10.10">
    <property type="entry name" value="YVTN repeat-like/Quinoprotein amine dehydrogenase"/>
    <property type="match status" value="1"/>
</dbReference>
<dbReference type="Proteomes" id="UP000199087">
    <property type="component" value="Unassembled WGS sequence"/>
</dbReference>
<proteinExistence type="predicted"/>
<dbReference type="RefSeq" id="WP_090631552.1">
    <property type="nucleotide sequence ID" value="NZ_CVRB01000001.1"/>
</dbReference>
<dbReference type="InterPro" id="IPR015943">
    <property type="entry name" value="WD40/YVTN_repeat-like_dom_sf"/>
</dbReference>
<keyword evidence="2" id="KW-1185">Reference proteome</keyword>
<organism evidence="1 2">
    <name type="scientific">Neobacillus massiliamazoniensis</name>
    <dbReference type="NCBI Taxonomy" id="1499688"/>
    <lineage>
        <taxon>Bacteria</taxon>
        <taxon>Bacillati</taxon>
        <taxon>Bacillota</taxon>
        <taxon>Bacilli</taxon>
        <taxon>Bacillales</taxon>
        <taxon>Bacillaceae</taxon>
        <taxon>Neobacillus</taxon>
    </lineage>
</organism>
<protein>
    <submittedName>
        <fullName evidence="1">Uncharacterized protein</fullName>
    </submittedName>
</protein>
<evidence type="ECO:0000313" key="1">
    <source>
        <dbReference type="EMBL" id="CRK81061.1"/>
    </source>
</evidence>
<gene>
    <name evidence="1" type="ORF">BN000_00956</name>
</gene>
<sequence>MKYFLRIIIIITILEAGVYGYYNHMLNSNNAMATTAPAKAKEVKEVKKVKPNSYTQLANEKVKLISISENQKFVASVDENNKLQITDLDSNQEVYSSTEKSDIVYLKFIRSDSLFIGIKTENKDLVLKTIQIGANRERTIKTFTDVSPTSTFKSITYSPFTNDVYILIGNDVNTKMYHFDTNGQMTALPSQFSYIENPMMLASKNVLFFEDKHNNIWMSQDNKSLKKIAENATLLAVNDDTIYYGSLDQDGKVVSIHEYKNGEKQDIYQLPTPVLGSRILINKDGNVFYEKNYTFYDTNLNKSYPIPKDASSVFVENHKMFVLTPDKAYIMNDAEK</sequence>